<dbReference type="NCBIfam" id="TIGR04214">
    <property type="entry name" value="CSLREA_Nterm"/>
    <property type="match status" value="1"/>
</dbReference>
<name>A0A212QSA4_9CHLR</name>
<proteinExistence type="predicted"/>
<reference evidence="3" key="1">
    <citation type="submission" date="2017-06" db="EMBL/GenBank/DDBJ databases">
        <authorList>
            <person name="Varghese N."/>
            <person name="Submissions S."/>
        </authorList>
    </citation>
    <scope>NUCLEOTIDE SEQUENCE [LARGE SCALE GENOMIC DNA]</scope>
    <source>
        <strain evidence="3">JAD2</strain>
    </source>
</reference>
<dbReference type="InParanoid" id="A0A212QSA4"/>
<dbReference type="InterPro" id="IPR011050">
    <property type="entry name" value="Pectin_lyase_fold/virulence"/>
</dbReference>
<dbReference type="EMBL" id="FYEK01000022">
    <property type="protein sequence ID" value="SNB62394.1"/>
    <property type="molecule type" value="Genomic_DNA"/>
</dbReference>
<dbReference type="SUPFAM" id="SSF51126">
    <property type="entry name" value="Pectin lyase-like"/>
    <property type="match status" value="1"/>
</dbReference>
<dbReference type="AlphaFoldDB" id="A0A212QSA4"/>
<evidence type="ECO:0000256" key="1">
    <source>
        <dbReference type="SAM" id="MobiDB-lite"/>
    </source>
</evidence>
<dbReference type="Gene3D" id="2.160.20.10">
    <property type="entry name" value="Single-stranded right-handed beta-helix, Pectin lyase-like"/>
    <property type="match status" value="1"/>
</dbReference>
<dbReference type="InterPro" id="IPR012334">
    <property type="entry name" value="Pectin_lyas_fold"/>
</dbReference>
<dbReference type="NCBIfam" id="NF041518">
    <property type="entry name" value="choice_anch_Q"/>
    <property type="match status" value="1"/>
</dbReference>
<dbReference type="OrthoDB" id="143000at2"/>
<evidence type="ECO:0000313" key="2">
    <source>
        <dbReference type="EMBL" id="SNB62394.1"/>
    </source>
</evidence>
<accession>A0A212QSA4</accession>
<sequence>MIWDKMKHGAHPKPDIKRCRKGCWALVVVLACLLMVAPWPWPVASVMAATFTVNTTDDTADANPGDGVCADSSGRCSLRAAIMEANALGGGPHTIVLQAGQTYALSKDTDGGGHQTDSGADNDDLDITSTIIMQGNGATIHRGQSLSCTLNNTAQTGEFRIFEVKSGGDLTLDSVTVMHGCADGSGNPALDGGGIYVASGGKIRIANSTIALNSATFGGGIRNRGTVLITNSTISRNNSGFSGGGILVDSGSTMVITGSTISENSAERGGGIANSGTLTITNSTISGNSASVLGGAIRTIDGVLHLSFVTIASNGTSNSSAIYVSGGQEVINIKNSVVGNNTNTNCGGVVSRISATGTNLATDGSCPGFMQVTSAQLNLGPLQVNPPGTTATHALLPGSAAIDAVPPGQCTDLSDNPVSQDQRGVTRPQGSNCDAGAFEQEVSGFRLYLPLVLRMH</sequence>
<feature type="region of interest" description="Disordered" evidence="1">
    <location>
        <begin position="411"/>
        <end position="431"/>
    </location>
</feature>
<protein>
    <submittedName>
        <fullName evidence="2">CSLREA domain-containing protein</fullName>
    </submittedName>
</protein>
<organism evidence="2 3">
    <name type="scientific">Thermoflexus hugenholtzii JAD2</name>
    <dbReference type="NCBI Taxonomy" id="877466"/>
    <lineage>
        <taxon>Bacteria</taxon>
        <taxon>Bacillati</taxon>
        <taxon>Chloroflexota</taxon>
        <taxon>Thermoflexia</taxon>
        <taxon>Thermoflexales</taxon>
        <taxon>Thermoflexaceae</taxon>
        <taxon>Thermoflexus</taxon>
    </lineage>
</organism>
<dbReference type="InterPro" id="IPR059226">
    <property type="entry name" value="Choice_anch_Q_dom"/>
</dbReference>
<gene>
    <name evidence="2" type="ORF">SAMN02746019_00005070</name>
</gene>
<dbReference type="Proteomes" id="UP000197025">
    <property type="component" value="Unassembled WGS sequence"/>
</dbReference>
<dbReference type="PROSITE" id="PS51257">
    <property type="entry name" value="PROKAR_LIPOPROTEIN"/>
    <property type="match status" value="1"/>
</dbReference>
<dbReference type="RefSeq" id="WP_088570779.1">
    <property type="nucleotide sequence ID" value="NZ_FYEK01000022.1"/>
</dbReference>
<evidence type="ECO:0000313" key="3">
    <source>
        <dbReference type="Proteomes" id="UP000197025"/>
    </source>
</evidence>
<keyword evidence="3" id="KW-1185">Reference proteome</keyword>
<dbReference type="InterPro" id="IPR026457">
    <property type="entry name" value="CSLREA_Nterm"/>
</dbReference>